<evidence type="ECO:0000313" key="2">
    <source>
        <dbReference type="Proteomes" id="UP000189549"/>
    </source>
</evidence>
<accession>A0A1V3L4C9</accession>
<dbReference type="Proteomes" id="UP000189549">
    <property type="component" value="Unassembled WGS sequence"/>
</dbReference>
<dbReference type="Gene3D" id="1.10.3790.10">
    <property type="entry name" value="NinB"/>
    <property type="match status" value="1"/>
</dbReference>
<comment type="caution">
    <text evidence="1">The sequence shown here is derived from an EMBL/GenBank/DDBJ whole genome shotgun (WGS) entry which is preliminary data.</text>
</comment>
<evidence type="ECO:0000313" key="1">
    <source>
        <dbReference type="EMBL" id="OOF84661.1"/>
    </source>
</evidence>
<reference evidence="1 2" key="1">
    <citation type="submission" date="2016-10" db="EMBL/GenBank/DDBJ databases">
        <title>Rodentibacter gen. nov. and new species.</title>
        <authorList>
            <person name="Christensen H."/>
        </authorList>
    </citation>
    <scope>NUCLEOTIDE SEQUENCE [LARGE SCALE GENOMIC DNA]</scope>
    <source>
        <strain evidence="1 2">Ppn157</strain>
    </source>
</reference>
<dbReference type="AlphaFoldDB" id="A0A1V3L4C9"/>
<dbReference type="InterPro" id="IPR008711">
    <property type="entry name" value="Recombinase_NinB"/>
</dbReference>
<organism evidence="1 2">
    <name type="scientific">Rodentibacter ratti</name>
    <dbReference type="NCBI Taxonomy" id="1906745"/>
    <lineage>
        <taxon>Bacteria</taxon>
        <taxon>Pseudomonadati</taxon>
        <taxon>Pseudomonadota</taxon>
        <taxon>Gammaproteobacteria</taxon>
        <taxon>Pasteurellales</taxon>
        <taxon>Pasteurellaceae</taxon>
        <taxon>Rodentibacter</taxon>
    </lineage>
</organism>
<name>A0A1V3L4C9_9PAST</name>
<dbReference type="EMBL" id="MLAH01000035">
    <property type="protein sequence ID" value="OOF84661.1"/>
    <property type="molecule type" value="Genomic_DNA"/>
</dbReference>
<protein>
    <submittedName>
        <fullName evidence="1">Recombinase</fullName>
    </submittedName>
</protein>
<proteinExistence type="predicted"/>
<dbReference type="RefSeq" id="WP_306291852.1">
    <property type="nucleotide sequence ID" value="NZ_MLAH01000035.1"/>
</dbReference>
<dbReference type="SUPFAM" id="SSF103370">
    <property type="entry name" value="NinB"/>
    <property type="match status" value="1"/>
</dbReference>
<dbReference type="InterPro" id="IPR036619">
    <property type="entry name" value="NinB_sf"/>
</dbReference>
<gene>
    <name evidence="1" type="ORF">BKG93_06785</name>
</gene>
<sequence>MEHNYPRMYLVNESVRNRVIETIRQLPINDSDPLVVEIKVKTRSMEQNDKFHAMLGDISKQALWQGDKYDLYGWKNLLVSGHTIATKLPYKLVVGIEGELVNVREQTSKMGVKRMASLIEYTTAWGIQTAYILTTDGDFGEDEN</sequence>
<dbReference type="Pfam" id="PF05772">
    <property type="entry name" value="NinB"/>
    <property type="match status" value="1"/>
</dbReference>